<evidence type="ECO:0000313" key="12">
    <source>
        <dbReference type="EMBL" id="AGW14314.1"/>
    </source>
</evidence>
<dbReference type="GO" id="GO:0009229">
    <property type="term" value="P:thiamine diphosphate biosynthetic process"/>
    <property type="evidence" value="ECO:0007669"/>
    <property type="project" value="UniProtKB-UniRule"/>
</dbReference>
<dbReference type="UniPathway" id="UPA00060">
    <property type="reaction ID" value="UER00139"/>
</dbReference>
<dbReference type="SUPFAM" id="SSF53613">
    <property type="entry name" value="Ribokinase-like"/>
    <property type="match status" value="1"/>
</dbReference>
<accession>T2GDR0</accession>
<dbReference type="InterPro" id="IPR000417">
    <property type="entry name" value="Hyethyz_kinase"/>
</dbReference>
<evidence type="ECO:0000256" key="7">
    <source>
        <dbReference type="ARBA" id="ARBA00022777"/>
    </source>
</evidence>
<dbReference type="PATRIC" id="fig|1121448.10.peg.2530"/>
<comment type="cofactor">
    <cofactor evidence="2 11">
        <name>Mg(2+)</name>
        <dbReference type="ChEBI" id="CHEBI:18420"/>
    </cofactor>
</comment>
<dbReference type="NCBIfam" id="NF006830">
    <property type="entry name" value="PRK09355.1"/>
    <property type="match status" value="1"/>
</dbReference>
<keyword evidence="8 11" id="KW-0067">ATP-binding</keyword>
<comment type="pathway">
    <text evidence="3 11">Cofactor biosynthesis; thiamine diphosphate biosynthesis; 4-methyl-5-(2-phosphoethyl)-thiazole from 5-(2-hydroxyethyl)-4-methylthiazole: step 1/1.</text>
</comment>
<keyword evidence="6 11" id="KW-0547">Nucleotide-binding</keyword>
<feature type="binding site" evidence="11">
    <location>
        <position position="49"/>
    </location>
    <ligand>
        <name>substrate</name>
    </ligand>
</feature>
<dbReference type="Pfam" id="PF02110">
    <property type="entry name" value="HK"/>
    <property type="match status" value="1"/>
</dbReference>
<feature type="binding site" evidence="11">
    <location>
        <position position="125"/>
    </location>
    <ligand>
        <name>ATP</name>
        <dbReference type="ChEBI" id="CHEBI:30616"/>
    </ligand>
</feature>
<comment type="catalytic activity">
    <reaction evidence="1 11">
        <text>5-(2-hydroxyethyl)-4-methylthiazole + ATP = 4-methyl-5-(2-phosphooxyethyl)-thiazole + ADP + H(+)</text>
        <dbReference type="Rhea" id="RHEA:24212"/>
        <dbReference type="ChEBI" id="CHEBI:15378"/>
        <dbReference type="ChEBI" id="CHEBI:17957"/>
        <dbReference type="ChEBI" id="CHEBI:30616"/>
        <dbReference type="ChEBI" id="CHEBI:58296"/>
        <dbReference type="ChEBI" id="CHEBI:456216"/>
        <dbReference type="EC" id="2.7.1.50"/>
    </reaction>
</comment>
<dbReference type="EMBL" id="CP006585">
    <property type="protein sequence ID" value="AGW14314.1"/>
    <property type="molecule type" value="Genomic_DNA"/>
</dbReference>
<organism evidence="12 13">
    <name type="scientific">Megalodesulfovibrio gigas (strain ATCC 19364 / DSM 1382 / NCIMB 9332 / VKM B-1759)</name>
    <name type="common">Desulfovibrio gigas</name>
    <dbReference type="NCBI Taxonomy" id="1121448"/>
    <lineage>
        <taxon>Bacteria</taxon>
        <taxon>Pseudomonadati</taxon>
        <taxon>Thermodesulfobacteriota</taxon>
        <taxon>Desulfovibrionia</taxon>
        <taxon>Desulfovibrionales</taxon>
        <taxon>Desulfovibrionaceae</taxon>
        <taxon>Megalodesulfovibrio</taxon>
    </lineage>
</organism>
<keyword evidence="13" id="KW-1185">Reference proteome</keyword>
<proteinExistence type="inferred from homology"/>
<dbReference type="NCBIfam" id="TIGR00694">
    <property type="entry name" value="thiM"/>
    <property type="match status" value="1"/>
</dbReference>
<reference evidence="12 13" key="1">
    <citation type="journal article" date="2013" name="J. Bacteriol.">
        <title>Roles of HynAB and Ech, the only two hydrogenases found in the model sulfate reducer Desulfovibrio gigas.</title>
        <authorList>
            <person name="Morais-Silva F.O."/>
            <person name="Santos C.I."/>
            <person name="Rodrigues R."/>
            <person name="Pereira I.A."/>
            <person name="Rodrigues-Pousada C."/>
        </authorList>
    </citation>
    <scope>NUCLEOTIDE SEQUENCE [LARGE SCALE GENOMIC DNA]</scope>
    <source>
        <strain evidence="13">ATCC 19364 / DSM 1382 / NCIMB 9332 / VKM B-1759</strain>
    </source>
</reference>
<evidence type="ECO:0000256" key="5">
    <source>
        <dbReference type="ARBA" id="ARBA00022723"/>
    </source>
</evidence>
<dbReference type="eggNOG" id="COG2145">
    <property type="taxonomic scope" value="Bacteria"/>
</dbReference>
<name>T2GDR0_MEGG1</name>
<comment type="similarity">
    <text evidence="11">Belongs to the Thz kinase family.</text>
</comment>
<dbReference type="PRINTS" id="PR01099">
    <property type="entry name" value="HYETHTZKNASE"/>
</dbReference>
<dbReference type="GO" id="GO:0000287">
    <property type="term" value="F:magnesium ion binding"/>
    <property type="evidence" value="ECO:0007669"/>
    <property type="project" value="UniProtKB-UniRule"/>
</dbReference>
<keyword evidence="4 11" id="KW-0808">Transferase</keyword>
<dbReference type="Gene3D" id="3.40.1190.20">
    <property type="match status" value="1"/>
</dbReference>
<keyword evidence="10 11" id="KW-0784">Thiamine biosynthesis</keyword>
<keyword evidence="7 11" id="KW-0418">Kinase</keyword>
<dbReference type="HOGENOM" id="CLU_019943_0_1_7"/>
<comment type="function">
    <text evidence="11">Catalyzes the phosphorylation of the hydroxyl group of 4-methyl-5-beta-hydroxyethylthiazole (THZ).</text>
</comment>
<dbReference type="AlphaFoldDB" id="T2GDR0"/>
<evidence type="ECO:0000256" key="11">
    <source>
        <dbReference type="HAMAP-Rule" id="MF_00228"/>
    </source>
</evidence>
<evidence type="ECO:0000256" key="10">
    <source>
        <dbReference type="ARBA" id="ARBA00022977"/>
    </source>
</evidence>
<keyword evidence="5 11" id="KW-0479">Metal-binding</keyword>
<dbReference type="KEGG" id="dgg:DGI_2582"/>
<evidence type="ECO:0000256" key="2">
    <source>
        <dbReference type="ARBA" id="ARBA00001946"/>
    </source>
</evidence>
<reference evidence="13" key="2">
    <citation type="submission" date="2013-07" db="EMBL/GenBank/DDBJ databases">
        <authorList>
            <person name="Morais-Silva F.O."/>
            <person name="Rezende A.M."/>
            <person name="Pimentel C."/>
            <person name="Resende D.M."/>
            <person name="Santos C.I."/>
            <person name="Clemente C."/>
            <person name="de Oliveira L.M."/>
            <person name="da Silva S.M."/>
            <person name="Costa D.A."/>
            <person name="Varela-Raposo A."/>
            <person name="Horacio E.C.A."/>
            <person name="Matos M."/>
            <person name="Flores O."/>
            <person name="Ruiz J.C."/>
            <person name="Rodrigues-Pousada C."/>
        </authorList>
    </citation>
    <scope>NUCLEOTIDE SEQUENCE [LARGE SCALE GENOMIC DNA]</scope>
    <source>
        <strain evidence="13">ATCC 19364 / DSM 1382 / NCIMB 9332 / VKM B-1759</strain>
    </source>
</reference>
<evidence type="ECO:0000313" key="13">
    <source>
        <dbReference type="Proteomes" id="UP000016587"/>
    </source>
</evidence>
<dbReference type="HAMAP" id="MF_00228">
    <property type="entry name" value="Thz_kinase"/>
    <property type="match status" value="1"/>
</dbReference>
<evidence type="ECO:0000256" key="1">
    <source>
        <dbReference type="ARBA" id="ARBA00001771"/>
    </source>
</evidence>
<evidence type="ECO:0000256" key="4">
    <source>
        <dbReference type="ARBA" id="ARBA00022679"/>
    </source>
</evidence>
<evidence type="ECO:0000256" key="3">
    <source>
        <dbReference type="ARBA" id="ARBA00004868"/>
    </source>
</evidence>
<protein>
    <recommendedName>
        <fullName evidence="11">Hydroxyethylthiazole kinase</fullName>
        <ecNumber evidence="11">2.7.1.50</ecNumber>
    </recommendedName>
    <alternativeName>
        <fullName evidence="11">4-methyl-5-beta-hydroxyethylthiazole kinase</fullName>
        <shortName evidence="11">TH kinase</shortName>
        <shortName evidence="11">Thz kinase</shortName>
    </alternativeName>
</protein>
<keyword evidence="9 11" id="KW-0460">Magnesium</keyword>
<gene>
    <name evidence="11" type="primary">thiM</name>
    <name evidence="12" type="ORF">DGI_2582</name>
</gene>
<dbReference type="STRING" id="1121448.DGI_2582"/>
<dbReference type="GO" id="GO:0005524">
    <property type="term" value="F:ATP binding"/>
    <property type="evidence" value="ECO:0007669"/>
    <property type="project" value="UniProtKB-UniRule"/>
</dbReference>
<sequence>MPVTCTPSAVFADLEAIRSRGPFVVSITNYVVANTTANALLALGASPAMTHARKEVAEMTALCQALVINLGTVTDAYVEAIPPAWESAQAHKVPVVLDPVAAGATALRRDLTRTLLRRYIPAIIRGNASEILFCAGEQSTAKGPDSLQQTADAEDAALRLARDKRCTVCVSGEVDFLTDGVRALRLFNGHALMPRVTGLGCTATAVCAAFAAVQPDPFLAACHAMAVMGIAGEMAAEKSAGPGTLQLHFYDCLYAMQAADIAARLRQEVVA</sequence>
<dbReference type="GO" id="GO:0004417">
    <property type="term" value="F:hydroxyethylthiazole kinase activity"/>
    <property type="evidence" value="ECO:0007669"/>
    <property type="project" value="UniProtKB-UniRule"/>
</dbReference>
<feature type="binding site" evidence="11">
    <location>
        <position position="198"/>
    </location>
    <ligand>
        <name>substrate</name>
    </ligand>
</feature>
<dbReference type="OrthoDB" id="8909021at2"/>
<dbReference type="RefSeq" id="WP_021761317.1">
    <property type="nucleotide sequence ID" value="NC_022444.1"/>
</dbReference>
<evidence type="ECO:0000256" key="9">
    <source>
        <dbReference type="ARBA" id="ARBA00022842"/>
    </source>
</evidence>
<dbReference type="CDD" id="cd01170">
    <property type="entry name" value="THZ_kinase"/>
    <property type="match status" value="1"/>
</dbReference>
<evidence type="ECO:0000256" key="6">
    <source>
        <dbReference type="ARBA" id="ARBA00022741"/>
    </source>
</evidence>
<dbReference type="Proteomes" id="UP000016587">
    <property type="component" value="Chromosome"/>
</dbReference>
<evidence type="ECO:0000256" key="8">
    <source>
        <dbReference type="ARBA" id="ARBA00022840"/>
    </source>
</evidence>
<dbReference type="InterPro" id="IPR029056">
    <property type="entry name" value="Ribokinase-like"/>
</dbReference>
<dbReference type="GO" id="GO:0009228">
    <property type="term" value="P:thiamine biosynthetic process"/>
    <property type="evidence" value="ECO:0007669"/>
    <property type="project" value="UniProtKB-KW"/>
</dbReference>
<feature type="binding site" evidence="11">
    <location>
        <position position="171"/>
    </location>
    <ligand>
        <name>ATP</name>
        <dbReference type="ChEBI" id="CHEBI:30616"/>
    </ligand>
</feature>
<dbReference type="EC" id="2.7.1.50" evidence="11"/>
<dbReference type="PIRSF" id="PIRSF000513">
    <property type="entry name" value="Thz_kinase"/>
    <property type="match status" value="1"/>
</dbReference>